<name>A0A7W9QF05_9ACTN</name>
<dbReference type="AlphaFoldDB" id="A0A7W9QF05"/>
<reference evidence="1 2" key="1">
    <citation type="submission" date="2020-08" db="EMBL/GenBank/DDBJ databases">
        <title>Genomic Encyclopedia of Type Strains, Phase III (KMG-III): the genomes of soil and plant-associated and newly described type strains.</title>
        <authorList>
            <person name="Whitman W."/>
        </authorList>
    </citation>
    <scope>NUCLEOTIDE SEQUENCE [LARGE SCALE GENOMIC DNA]</scope>
    <source>
        <strain evidence="1 2">CECT 8305</strain>
    </source>
</reference>
<sequence>MRDVRQVLRLDRPALSQQLPDDLGDVQDVVKNDRVREQSIVFHRLLLLDGVVVGDDAAVPKPIHWENPLDVLVTWNLAGEDHVPFRPHHELGVTEREDNAQISVSRDGAYYRVRAGALEMLFLPGPNEALDEVCNVDAEVRLPDGSRWSATIFTVAEVERLMTRWVGTGEALSGRYFWCSGELIVKEPGVIPMAKVIMGLLDNGEFHRILQQLDDSV</sequence>
<protein>
    <submittedName>
        <fullName evidence="1">Uncharacterized protein</fullName>
    </submittedName>
</protein>
<organism evidence="1 2">
    <name type="scientific">Streptomyces zagrosensis</name>
    <dbReference type="NCBI Taxonomy" id="1042984"/>
    <lineage>
        <taxon>Bacteria</taxon>
        <taxon>Bacillati</taxon>
        <taxon>Actinomycetota</taxon>
        <taxon>Actinomycetes</taxon>
        <taxon>Kitasatosporales</taxon>
        <taxon>Streptomycetaceae</taxon>
        <taxon>Streptomyces</taxon>
    </lineage>
</organism>
<keyword evidence="2" id="KW-1185">Reference proteome</keyword>
<comment type="caution">
    <text evidence="1">The sequence shown here is derived from an EMBL/GenBank/DDBJ whole genome shotgun (WGS) entry which is preliminary data.</text>
</comment>
<dbReference type="Proteomes" id="UP000588098">
    <property type="component" value="Unassembled WGS sequence"/>
</dbReference>
<proteinExistence type="predicted"/>
<evidence type="ECO:0000313" key="1">
    <source>
        <dbReference type="EMBL" id="MBB5939035.1"/>
    </source>
</evidence>
<gene>
    <name evidence="1" type="ORF">FHS42_006127</name>
</gene>
<evidence type="ECO:0000313" key="2">
    <source>
        <dbReference type="Proteomes" id="UP000588098"/>
    </source>
</evidence>
<dbReference type="EMBL" id="JACHJL010000020">
    <property type="protein sequence ID" value="MBB5939035.1"/>
    <property type="molecule type" value="Genomic_DNA"/>
</dbReference>
<accession>A0A7W9QF05</accession>